<dbReference type="GO" id="GO:0004984">
    <property type="term" value="F:olfactory receptor activity"/>
    <property type="evidence" value="ECO:0007669"/>
    <property type="project" value="InterPro"/>
</dbReference>
<evidence type="ECO:0000256" key="5">
    <source>
        <dbReference type="ARBA" id="ARBA00022725"/>
    </source>
</evidence>
<evidence type="ECO:0000256" key="8">
    <source>
        <dbReference type="ARBA" id="ARBA00023170"/>
    </source>
</evidence>
<dbReference type="InterPro" id="IPR004117">
    <property type="entry name" value="7tm6_olfct_rcpt"/>
</dbReference>
<keyword evidence="8 10" id="KW-0675">Receptor</keyword>
<evidence type="ECO:0000256" key="7">
    <source>
        <dbReference type="ARBA" id="ARBA00023136"/>
    </source>
</evidence>
<evidence type="ECO:0000256" key="9">
    <source>
        <dbReference type="ARBA" id="ARBA00023224"/>
    </source>
</evidence>
<feature type="transmembrane region" description="Helical" evidence="10">
    <location>
        <begin position="295"/>
        <end position="318"/>
    </location>
</feature>
<dbReference type="OrthoDB" id="7726730at2759"/>
<dbReference type="Pfam" id="PF02949">
    <property type="entry name" value="7tm_6"/>
    <property type="match status" value="1"/>
</dbReference>
<keyword evidence="2" id="KW-1003">Cell membrane</keyword>
<evidence type="ECO:0000256" key="6">
    <source>
        <dbReference type="ARBA" id="ARBA00022989"/>
    </source>
</evidence>
<feature type="transmembrane region" description="Helical" evidence="10">
    <location>
        <begin position="61"/>
        <end position="78"/>
    </location>
</feature>
<dbReference type="GO" id="GO:0005549">
    <property type="term" value="F:odorant binding"/>
    <property type="evidence" value="ECO:0007669"/>
    <property type="project" value="InterPro"/>
</dbReference>
<dbReference type="EnsemblMetazoa" id="CPIJ018603-RA">
    <property type="protein sequence ID" value="CPIJ018603-PA"/>
    <property type="gene ID" value="CPIJ018603"/>
</dbReference>
<organism evidence="11 12">
    <name type="scientific">Culex quinquefasciatus</name>
    <name type="common">Southern house mosquito</name>
    <name type="synonym">Culex pungens</name>
    <dbReference type="NCBI Taxonomy" id="7176"/>
    <lineage>
        <taxon>Eukaryota</taxon>
        <taxon>Metazoa</taxon>
        <taxon>Ecdysozoa</taxon>
        <taxon>Arthropoda</taxon>
        <taxon>Hexapoda</taxon>
        <taxon>Insecta</taxon>
        <taxon>Pterygota</taxon>
        <taxon>Neoptera</taxon>
        <taxon>Endopterygota</taxon>
        <taxon>Diptera</taxon>
        <taxon>Nematocera</taxon>
        <taxon>Culicoidea</taxon>
        <taxon>Culicidae</taxon>
        <taxon>Culicinae</taxon>
        <taxon>Culicini</taxon>
        <taxon>Culex</taxon>
        <taxon>Culex</taxon>
    </lineage>
</organism>
<protein>
    <recommendedName>
        <fullName evidence="10">Odorant receptor</fullName>
    </recommendedName>
</protein>
<feature type="transmembrane region" description="Helical" evidence="10">
    <location>
        <begin position="151"/>
        <end position="169"/>
    </location>
</feature>
<evidence type="ECO:0000313" key="12">
    <source>
        <dbReference type="Proteomes" id="UP000002320"/>
    </source>
</evidence>
<reference evidence="11" key="1">
    <citation type="submission" date="2020-05" db="UniProtKB">
        <authorList>
            <consortium name="EnsemblMetazoa"/>
        </authorList>
    </citation>
    <scope>IDENTIFICATION</scope>
    <source>
        <strain evidence="11">JHB</strain>
    </source>
</reference>
<dbReference type="InParanoid" id="A0A1S4KGA7"/>
<keyword evidence="9 10" id="KW-0807">Transducer</keyword>
<keyword evidence="7 10" id="KW-0472">Membrane</keyword>
<dbReference type="VEuPathDB" id="VectorBase:CQUJHB020273"/>
<dbReference type="GO" id="GO:0007165">
    <property type="term" value="P:signal transduction"/>
    <property type="evidence" value="ECO:0007669"/>
    <property type="project" value="UniProtKB-KW"/>
</dbReference>
<evidence type="ECO:0000256" key="10">
    <source>
        <dbReference type="RuleBase" id="RU351113"/>
    </source>
</evidence>
<keyword evidence="5 10" id="KW-0552">Olfaction</keyword>
<evidence type="ECO:0000313" key="11">
    <source>
        <dbReference type="EnsemblMetazoa" id="CPIJ018603-PA"/>
    </source>
</evidence>
<evidence type="ECO:0000256" key="3">
    <source>
        <dbReference type="ARBA" id="ARBA00022606"/>
    </source>
</evidence>
<accession>A0A1S4KGA7</accession>
<dbReference type="GO" id="GO:0005886">
    <property type="term" value="C:plasma membrane"/>
    <property type="evidence" value="ECO:0007669"/>
    <property type="project" value="UniProtKB-SubCell"/>
</dbReference>
<evidence type="ECO:0000256" key="1">
    <source>
        <dbReference type="ARBA" id="ARBA00004651"/>
    </source>
</evidence>
<feature type="transmembrane region" description="Helical" evidence="10">
    <location>
        <begin position="90"/>
        <end position="110"/>
    </location>
</feature>
<name>A0A1S4KGA7_CULQU</name>
<dbReference type="PANTHER" id="PTHR21137">
    <property type="entry name" value="ODORANT RECEPTOR"/>
    <property type="match status" value="1"/>
</dbReference>
<sequence length="433" mass="50913">MEASTRSRLWSRCKSRATAYYRALTRDFNYSTDFFFGQDFLLAIAGARLNSTNVRIRRWWNAYRLVSCLPMAVVFWNTFDAVRHCAKLEILLSCVQAVIGIGISALRMTLILRHYDSLMAVLRYVNRRSFGRILQPSLGTRAEAFYHIRRTVIPAVSIVTSVIASYQAFDFSHHHFFKLPFDIRRDHPHVQKLFEKLFILSSHGIGMLTVVVYLIVYMVLKGLTCELKVIAQTFSVIFENTENRVQRKLELEPGNSRQHDLMKKRFFWKFVQEEFGDCVKLHIEFLALLNRIRPFLNATFLIVYYSTVLSLASGAIYVSQMKSITLFTVATLYFCFWVSFECASLTRAVSILTESHESIGWEVYNLDWHEKLEWDDQYRDEYRSVRATMLNVMTVAQQPLRLNCFGFFEFTQDRFYELLNMAYSMFTFFRKFV</sequence>
<dbReference type="VEuPathDB" id="VectorBase:CPIJ018603"/>
<comment type="caution">
    <text evidence="10">Lacks conserved residue(s) required for the propagation of feature annotation.</text>
</comment>
<dbReference type="AlphaFoldDB" id="A0A1S4KGA7"/>
<feature type="transmembrane region" description="Helical" evidence="10">
    <location>
        <begin position="197"/>
        <end position="220"/>
    </location>
</feature>
<keyword evidence="4 10" id="KW-0812">Transmembrane</keyword>
<keyword evidence="12" id="KW-1185">Reference proteome</keyword>
<comment type="similarity">
    <text evidence="10">Belongs to the insect chemoreceptor superfamily. Heteromeric odorant receptor channel (TC 1.A.69) family.</text>
</comment>
<evidence type="ECO:0000256" key="2">
    <source>
        <dbReference type="ARBA" id="ARBA00022475"/>
    </source>
</evidence>
<comment type="subcellular location">
    <subcellularLocation>
        <location evidence="1 10">Cell membrane</location>
        <topology evidence="1 10">Multi-pass membrane protein</topology>
    </subcellularLocation>
</comment>
<dbReference type="Proteomes" id="UP000002320">
    <property type="component" value="Unassembled WGS sequence"/>
</dbReference>
<dbReference type="PANTHER" id="PTHR21137:SF35">
    <property type="entry name" value="ODORANT RECEPTOR 19A-RELATED"/>
    <property type="match status" value="1"/>
</dbReference>
<evidence type="ECO:0000256" key="4">
    <source>
        <dbReference type="ARBA" id="ARBA00022692"/>
    </source>
</evidence>
<proteinExistence type="inferred from homology"/>
<keyword evidence="6 10" id="KW-1133">Transmembrane helix</keyword>
<feature type="transmembrane region" description="Helical" evidence="10">
    <location>
        <begin position="324"/>
        <end position="343"/>
    </location>
</feature>
<keyword evidence="3 10" id="KW-0716">Sensory transduction</keyword>